<dbReference type="Proteomes" id="UP000242519">
    <property type="component" value="Unassembled WGS sequence"/>
</dbReference>
<comment type="caution">
    <text evidence="2">The sequence shown here is derived from an EMBL/GenBank/DDBJ whole genome shotgun (WGS) entry which is preliminary data.</text>
</comment>
<evidence type="ECO:0000313" key="2">
    <source>
        <dbReference type="EMBL" id="OWP05085.1"/>
    </source>
</evidence>
<organism evidence="2 3">
    <name type="scientific">Diplocarpon coronariae</name>
    <dbReference type="NCBI Taxonomy" id="2795749"/>
    <lineage>
        <taxon>Eukaryota</taxon>
        <taxon>Fungi</taxon>
        <taxon>Dikarya</taxon>
        <taxon>Ascomycota</taxon>
        <taxon>Pezizomycotina</taxon>
        <taxon>Leotiomycetes</taxon>
        <taxon>Helotiales</taxon>
        <taxon>Drepanopezizaceae</taxon>
        <taxon>Diplocarpon</taxon>
    </lineage>
</organism>
<dbReference type="EMBL" id="MZNU01000081">
    <property type="protein sequence ID" value="OWP05085.1"/>
    <property type="molecule type" value="Genomic_DNA"/>
</dbReference>
<evidence type="ECO:0000313" key="3">
    <source>
        <dbReference type="Proteomes" id="UP000242519"/>
    </source>
</evidence>
<feature type="compositionally biased region" description="Low complexity" evidence="1">
    <location>
        <begin position="32"/>
        <end position="48"/>
    </location>
</feature>
<name>A0A218ZCS7_9HELO</name>
<protein>
    <submittedName>
        <fullName evidence="2">Uncharacterized protein</fullName>
    </submittedName>
</protein>
<dbReference type="InParanoid" id="A0A218ZCS7"/>
<dbReference type="OrthoDB" id="2141239at2759"/>
<reference evidence="2 3" key="1">
    <citation type="submission" date="2017-04" db="EMBL/GenBank/DDBJ databases">
        <title>Draft genome sequence of Marssonina coronaria NL1: causal agent of apple blotch.</title>
        <authorList>
            <person name="Cheng Q."/>
        </authorList>
    </citation>
    <scope>NUCLEOTIDE SEQUENCE [LARGE SCALE GENOMIC DNA]</scope>
    <source>
        <strain evidence="2 3">NL1</strain>
    </source>
</reference>
<proteinExistence type="predicted"/>
<gene>
    <name evidence="2" type="ORF">B2J93_8298</name>
</gene>
<evidence type="ECO:0000256" key="1">
    <source>
        <dbReference type="SAM" id="MobiDB-lite"/>
    </source>
</evidence>
<feature type="region of interest" description="Disordered" evidence="1">
    <location>
        <begin position="32"/>
        <end position="55"/>
    </location>
</feature>
<dbReference type="AlphaFoldDB" id="A0A218ZCS7"/>
<accession>A0A218ZCS7</accession>
<sequence>MTADEFFNFTVGALDDVNLNDSTLRGTTATAFSTKATSNSPTSASSSPQAPPFPVPQQELCLPTLKFKAGLNGRTAIQSTFEAEELSCDKAQQEALSPGVIACRIHDQLTNACSTNQAARTAAAAAQTLVTTLGRNETTADALHIVFGFSIAGHV</sequence>
<dbReference type="STRING" id="503106.A0A218ZCS7"/>
<keyword evidence="3" id="KW-1185">Reference proteome</keyword>